<gene>
    <name evidence="9" type="ORF">DL89DRAFT_263896</name>
</gene>
<keyword evidence="5" id="KW-0256">Endoplasmic reticulum</keyword>
<feature type="compositionally biased region" description="Polar residues" evidence="7">
    <location>
        <begin position="96"/>
        <end position="112"/>
    </location>
</feature>
<comment type="caution">
    <text evidence="9">The sequence shown here is derived from an EMBL/GenBank/DDBJ whole genome shotgun (WGS) entry which is preliminary data.</text>
</comment>
<evidence type="ECO:0000259" key="8">
    <source>
        <dbReference type="Pfam" id="PF10256"/>
    </source>
</evidence>
<dbReference type="STRING" id="61395.A0A1Y1WJX0"/>
<evidence type="ECO:0000256" key="6">
    <source>
        <dbReference type="ARBA" id="ARBA00023136"/>
    </source>
</evidence>
<dbReference type="PANTHER" id="PTHR13254:SF0">
    <property type="entry name" value="GOLGIN SUBFAMILY A MEMBER 7_ERF4 DOMAIN-CONTAINING PROTEIN"/>
    <property type="match status" value="1"/>
</dbReference>
<dbReference type="GO" id="GO:0031211">
    <property type="term" value="C:endoplasmic reticulum palmitoyltransferase complex"/>
    <property type="evidence" value="ECO:0007669"/>
    <property type="project" value="TreeGrafter"/>
</dbReference>
<accession>A0A1Y1WJX0</accession>
<keyword evidence="10" id="KW-1185">Reference proteome</keyword>
<organism evidence="9 10">
    <name type="scientific">Linderina pennispora</name>
    <dbReference type="NCBI Taxonomy" id="61395"/>
    <lineage>
        <taxon>Eukaryota</taxon>
        <taxon>Fungi</taxon>
        <taxon>Fungi incertae sedis</taxon>
        <taxon>Zoopagomycota</taxon>
        <taxon>Kickxellomycotina</taxon>
        <taxon>Kickxellomycetes</taxon>
        <taxon>Kickxellales</taxon>
        <taxon>Kickxellaceae</taxon>
        <taxon>Linderina</taxon>
    </lineage>
</organism>
<dbReference type="Pfam" id="PF10256">
    <property type="entry name" value="Erf4"/>
    <property type="match status" value="1"/>
</dbReference>
<dbReference type="AlphaFoldDB" id="A0A1Y1WJX0"/>
<evidence type="ECO:0000256" key="2">
    <source>
        <dbReference type="ARBA" id="ARBA00007732"/>
    </source>
</evidence>
<evidence type="ECO:0000256" key="3">
    <source>
        <dbReference type="ARBA" id="ARBA00011396"/>
    </source>
</evidence>
<dbReference type="OrthoDB" id="2190159at2759"/>
<evidence type="ECO:0000313" key="9">
    <source>
        <dbReference type="EMBL" id="ORX73881.1"/>
    </source>
</evidence>
<evidence type="ECO:0000313" key="10">
    <source>
        <dbReference type="Proteomes" id="UP000193922"/>
    </source>
</evidence>
<sequence>MSNIDSASEQWSFENFGQSTDSGYPLRNSNESHKTDTPPTQTQPTSLPRVLSGTSVRALHLQSQQRRYNESSGASVKSNQSSMYQQGTDSAMPLFYSSTTQSSGTANAQQPRQATPTPTLIATPTQPRPQSIMVLGGPSQQHQQQHQQHQNQQHQNQQHQNQHQQHPLQQRADDEGVKKTYGLGNTDSASSNAVEFAQTQRIRIERDYSTGDMRQFSLDVPVQLQGRIDEQRFKRFVRRINGMLAEAEGATLRNVLEGCLAFATLYLSTLIIKPHFRKTIDRISRFIAQENESFFAPMGLVVLDPQLTAFMFIEIAPLN</sequence>
<reference evidence="9 10" key="1">
    <citation type="submission" date="2016-07" db="EMBL/GenBank/DDBJ databases">
        <title>Pervasive Adenine N6-methylation of Active Genes in Fungi.</title>
        <authorList>
            <consortium name="DOE Joint Genome Institute"/>
            <person name="Mondo S.J."/>
            <person name="Dannebaum R.O."/>
            <person name="Kuo R.C."/>
            <person name="Labutti K."/>
            <person name="Haridas S."/>
            <person name="Kuo A."/>
            <person name="Salamov A."/>
            <person name="Ahrendt S.R."/>
            <person name="Lipzen A."/>
            <person name="Sullivan W."/>
            <person name="Andreopoulos W.B."/>
            <person name="Clum A."/>
            <person name="Lindquist E."/>
            <person name="Daum C."/>
            <person name="Ramamoorthy G.K."/>
            <person name="Gryganskyi A."/>
            <person name="Culley D."/>
            <person name="Magnuson J.K."/>
            <person name="James T.Y."/>
            <person name="O'Malley M.A."/>
            <person name="Stajich J.E."/>
            <person name="Spatafora J.W."/>
            <person name="Visel A."/>
            <person name="Grigoriev I.V."/>
        </authorList>
    </citation>
    <scope>NUCLEOTIDE SEQUENCE [LARGE SCALE GENOMIC DNA]</scope>
    <source>
        <strain evidence="9 10">ATCC 12442</strain>
    </source>
</reference>
<dbReference type="Proteomes" id="UP000193922">
    <property type="component" value="Unassembled WGS sequence"/>
</dbReference>
<dbReference type="GeneID" id="63802667"/>
<feature type="compositionally biased region" description="Polar residues" evidence="7">
    <location>
        <begin position="1"/>
        <end position="22"/>
    </location>
</feature>
<comment type="similarity">
    <text evidence="2">Belongs to the ERF4 family.</text>
</comment>
<comment type="subunit">
    <text evidence="3">Interacts with ERF2.</text>
</comment>
<name>A0A1Y1WJX0_9FUNG</name>
<feature type="compositionally biased region" description="Low complexity" evidence="7">
    <location>
        <begin position="140"/>
        <end position="166"/>
    </location>
</feature>
<evidence type="ECO:0000256" key="4">
    <source>
        <dbReference type="ARBA" id="ARBA00018463"/>
    </source>
</evidence>
<feature type="domain" description="Golgin subfamily A member 7/ERF4" evidence="8">
    <location>
        <begin position="202"/>
        <end position="314"/>
    </location>
</feature>
<evidence type="ECO:0000256" key="5">
    <source>
        <dbReference type="ARBA" id="ARBA00022824"/>
    </source>
</evidence>
<dbReference type="EMBL" id="MCFD01000001">
    <property type="protein sequence ID" value="ORX73881.1"/>
    <property type="molecule type" value="Genomic_DNA"/>
</dbReference>
<dbReference type="GO" id="GO:0006612">
    <property type="term" value="P:protein targeting to membrane"/>
    <property type="evidence" value="ECO:0007669"/>
    <property type="project" value="TreeGrafter"/>
</dbReference>
<evidence type="ECO:0000256" key="1">
    <source>
        <dbReference type="ARBA" id="ARBA00004406"/>
    </source>
</evidence>
<feature type="region of interest" description="Disordered" evidence="7">
    <location>
        <begin position="1"/>
        <end position="172"/>
    </location>
</feature>
<dbReference type="GO" id="GO:0005789">
    <property type="term" value="C:endoplasmic reticulum membrane"/>
    <property type="evidence" value="ECO:0007669"/>
    <property type="project" value="UniProtKB-SubCell"/>
</dbReference>
<proteinExistence type="inferred from homology"/>
<feature type="compositionally biased region" description="Low complexity" evidence="7">
    <location>
        <begin position="113"/>
        <end position="125"/>
    </location>
</feature>
<keyword evidence="6" id="KW-0472">Membrane</keyword>
<evidence type="ECO:0000256" key="7">
    <source>
        <dbReference type="SAM" id="MobiDB-lite"/>
    </source>
</evidence>
<dbReference type="RefSeq" id="XP_040747092.1">
    <property type="nucleotide sequence ID" value="XM_040886019.1"/>
</dbReference>
<dbReference type="PANTHER" id="PTHR13254">
    <property type="entry name" value="GOLGI AUTOANTIGEN, GOLGIN SUBFAMILY A, 7"/>
    <property type="match status" value="1"/>
</dbReference>
<feature type="compositionally biased region" description="Polar residues" evidence="7">
    <location>
        <begin position="61"/>
        <end position="89"/>
    </location>
</feature>
<dbReference type="InterPro" id="IPR051371">
    <property type="entry name" value="Ras_palmitoyltransferase"/>
</dbReference>
<protein>
    <recommendedName>
        <fullName evidence="4">Ras modification protein ERF4</fullName>
    </recommendedName>
</protein>
<comment type="subcellular location">
    <subcellularLocation>
        <location evidence="1">Endoplasmic reticulum membrane</location>
        <topology evidence="1">Peripheral membrane protein</topology>
    </subcellularLocation>
</comment>
<dbReference type="InterPro" id="IPR019383">
    <property type="entry name" value="Golgin_A_7/ERF4"/>
</dbReference>